<keyword evidence="1" id="KW-0732">Signal</keyword>
<proteinExistence type="predicted"/>
<feature type="chain" id="PRO_5017245150" evidence="1">
    <location>
        <begin position="21"/>
        <end position="144"/>
    </location>
</feature>
<dbReference type="Proteomes" id="UP000266188">
    <property type="component" value="Unassembled WGS sequence"/>
</dbReference>
<evidence type="ECO:0000313" key="3">
    <source>
        <dbReference type="Proteomes" id="UP000266188"/>
    </source>
</evidence>
<protein>
    <submittedName>
        <fullName evidence="2">Uncharacterized protein</fullName>
    </submittedName>
</protein>
<dbReference type="EMBL" id="MVGC01000079">
    <property type="protein sequence ID" value="RJE24496.1"/>
    <property type="molecule type" value="Genomic_DNA"/>
</dbReference>
<evidence type="ECO:0000256" key="1">
    <source>
        <dbReference type="SAM" id="SignalP"/>
    </source>
</evidence>
<organism evidence="2 3">
    <name type="scientific">Aspergillus sclerotialis</name>
    <dbReference type="NCBI Taxonomy" id="2070753"/>
    <lineage>
        <taxon>Eukaryota</taxon>
        <taxon>Fungi</taxon>
        <taxon>Dikarya</taxon>
        <taxon>Ascomycota</taxon>
        <taxon>Pezizomycotina</taxon>
        <taxon>Eurotiomycetes</taxon>
        <taxon>Eurotiomycetidae</taxon>
        <taxon>Eurotiales</taxon>
        <taxon>Aspergillaceae</taxon>
        <taxon>Aspergillus</taxon>
        <taxon>Aspergillus subgen. Polypaecilum</taxon>
    </lineage>
</organism>
<evidence type="ECO:0000313" key="2">
    <source>
        <dbReference type="EMBL" id="RJE24496.1"/>
    </source>
</evidence>
<keyword evidence="3" id="KW-1185">Reference proteome</keyword>
<comment type="caution">
    <text evidence="2">The sequence shown here is derived from an EMBL/GenBank/DDBJ whole genome shotgun (WGS) entry which is preliminary data.</text>
</comment>
<sequence>MKLGQAFTLTFAAIMATASACEDDRITYTNKCKVCGYASAGNTVGAGTVGSGGVKVSKNGEELDLQGPTSDYSVLSGEPVSGDYGLHCNIVFYGDADFAPGLFKGCKASYGKLKEKEGEVTEEDQYYFPIGAGQYSECCVDFDC</sequence>
<dbReference type="PROSITE" id="PS51257">
    <property type="entry name" value="PROKAR_LIPOPROTEIN"/>
    <property type="match status" value="1"/>
</dbReference>
<feature type="signal peptide" evidence="1">
    <location>
        <begin position="1"/>
        <end position="20"/>
    </location>
</feature>
<dbReference type="AlphaFoldDB" id="A0A3A2ZN91"/>
<accession>A0A3A2ZN91</accession>
<gene>
    <name evidence="2" type="ORF">PHISCL_03188</name>
</gene>
<name>A0A3A2ZN91_9EURO</name>
<reference evidence="3" key="1">
    <citation type="submission" date="2017-02" db="EMBL/GenBank/DDBJ databases">
        <authorList>
            <person name="Tafer H."/>
            <person name="Lopandic K."/>
        </authorList>
    </citation>
    <scope>NUCLEOTIDE SEQUENCE [LARGE SCALE GENOMIC DNA]</scope>
    <source>
        <strain evidence="3">CBS 366.77</strain>
    </source>
</reference>